<dbReference type="GO" id="GO:0006086">
    <property type="term" value="P:pyruvate decarboxylation to acetyl-CoA"/>
    <property type="evidence" value="ECO:0007669"/>
    <property type="project" value="TreeGrafter"/>
</dbReference>
<keyword evidence="6" id="KW-1185">Reference proteome</keyword>
<evidence type="ECO:0000256" key="1">
    <source>
        <dbReference type="ARBA" id="ARBA00001964"/>
    </source>
</evidence>
<dbReference type="EMBL" id="BMNA01000013">
    <property type="protein sequence ID" value="GGM14694.1"/>
    <property type="molecule type" value="Genomic_DNA"/>
</dbReference>
<reference evidence="5" key="2">
    <citation type="submission" date="2020-09" db="EMBL/GenBank/DDBJ databases">
        <authorList>
            <person name="Sun Q."/>
            <person name="Zhou Y."/>
        </authorList>
    </citation>
    <scope>NUCLEOTIDE SEQUENCE</scope>
    <source>
        <strain evidence="5">CGMCC 4.7308</strain>
    </source>
</reference>
<sequence>MDTTELIRAYQTMRTIRLFEETVVTLVNANEIPGVTHEYIGQEAVATGMCAALGPDDVLTSTHRGHGHIIGRGADPGRMFAELMARVDGLNHGRGGSMHAADVSLGIYGANGIVGAGAPFAAGAAWASGAPGAAGEPTTDRRVRRVSVAFFGDGAINQGVLLETFNLAAAWELPMVFCCENNGYAVTTPAAASAKVTPSERATGFGLAVREVDGMDVEAVYEAAQWAVDHARSGRGPVFLDCRCYRFVGHNTGEHMLGLQYRTHDEIELWRGRDPITAVADRLRGHGLADADLARLDDEVQQHIDAAVTFARASASPEPATAMDYMYATPTLTTATRWGHR</sequence>
<accession>A0A917T9S6</accession>
<gene>
    <name evidence="5" type="ORF">GCM10011594_38390</name>
</gene>
<proteinExistence type="predicted"/>
<comment type="caution">
    <text evidence="5">The sequence shown here is derived from an EMBL/GenBank/DDBJ whole genome shotgun (WGS) entry which is preliminary data.</text>
</comment>
<dbReference type="InterPro" id="IPR050642">
    <property type="entry name" value="PDH_E1_Alpha_Subunit"/>
</dbReference>
<dbReference type="CDD" id="cd02000">
    <property type="entry name" value="TPP_E1_PDC_ADC_BCADC"/>
    <property type="match status" value="1"/>
</dbReference>
<evidence type="ECO:0000256" key="2">
    <source>
        <dbReference type="ARBA" id="ARBA00023002"/>
    </source>
</evidence>
<evidence type="ECO:0000259" key="4">
    <source>
        <dbReference type="Pfam" id="PF00676"/>
    </source>
</evidence>
<name>A0A917T9S6_9ACTN</name>
<dbReference type="PANTHER" id="PTHR11516">
    <property type="entry name" value="PYRUVATE DEHYDROGENASE E1 COMPONENT, ALPHA SUBUNIT BACTERIAL AND ORGANELLAR"/>
    <property type="match status" value="1"/>
</dbReference>
<reference evidence="5" key="1">
    <citation type="journal article" date="2014" name="Int. J. Syst. Evol. Microbiol.">
        <title>Complete genome sequence of Corynebacterium casei LMG S-19264T (=DSM 44701T), isolated from a smear-ripened cheese.</title>
        <authorList>
            <consortium name="US DOE Joint Genome Institute (JGI-PGF)"/>
            <person name="Walter F."/>
            <person name="Albersmeier A."/>
            <person name="Kalinowski J."/>
            <person name="Ruckert C."/>
        </authorList>
    </citation>
    <scope>NUCLEOTIDE SEQUENCE</scope>
    <source>
        <strain evidence="5">CGMCC 4.7308</strain>
    </source>
</reference>
<dbReference type="AlphaFoldDB" id="A0A917T9S6"/>
<dbReference type="InterPro" id="IPR029061">
    <property type="entry name" value="THDP-binding"/>
</dbReference>
<comment type="cofactor">
    <cofactor evidence="1">
        <name>thiamine diphosphate</name>
        <dbReference type="ChEBI" id="CHEBI:58937"/>
    </cofactor>
</comment>
<dbReference type="Pfam" id="PF00676">
    <property type="entry name" value="E1_dh"/>
    <property type="match status" value="1"/>
</dbReference>
<dbReference type="InterPro" id="IPR001017">
    <property type="entry name" value="DH_E1"/>
</dbReference>
<dbReference type="SUPFAM" id="SSF52518">
    <property type="entry name" value="Thiamin diphosphate-binding fold (THDP-binding)"/>
    <property type="match status" value="1"/>
</dbReference>
<protein>
    <recommendedName>
        <fullName evidence="4">Dehydrogenase E1 component domain-containing protein</fullName>
    </recommendedName>
</protein>
<organism evidence="5 6">
    <name type="scientific">Nakamurella endophytica</name>
    <dbReference type="NCBI Taxonomy" id="1748367"/>
    <lineage>
        <taxon>Bacteria</taxon>
        <taxon>Bacillati</taxon>
        <taxon>Actinomycetota</taxon>
        <taxon>Actinomycetes</taxon>
        <taxon>Nakamurellales</taxon>
        <taxon>Nakamurellaceae</taxon>
        <taxon>Nakamurella</taxon>
    </lineage>
</organism>
<evidence type="ECO:0000313" key="5">
    <source>
        <dbReference type="EMBL" id="GGM14694.1"/>
    </source>
</evidence>
<keyword evidence="2" id="KW-0560">Oxidoreductase</keyword>
<dbReference type="GO" id="GO:0000287">
    <property type="term" value="F:magnesium ion binding"/>
    <property type="evidence" value="ECO:0007669"/>
    <property type="project" value="UniProtKB-ARBA"/>
</dbReference>
<dbReference type="Gene3D" id="3.40.50.970">
    <property type="match status" value="1"/>
</dbReference>
<evidence type="ECO:0000256" key="3">
    <source>
        <dbReference type="ARBA" id="ARBA00023052"/>
    </source>
</evidence>
<evidence type="ECO:0000313" key="6">
    <source>
        <dbReference type="Proteomes" id="UP000655208"/>
    </source>
</evidence>
<dbReference type="PANTHER" id="PTHR11516:SF60">
    <property type="entry name" value="PYRUVATE DEHYDROGENASE E1 COMPONENT SUBUNIT ALPHA"/>
    <property type="match status" value="1"/>
</dbReference>
<feature type="domain" description="Dehydrogenase E1 component" evidence="4">
    <location>
        <begin position="12"/>
        <end position="319"/>
    </location>
</feature>
<dbReference type="Proteomes" id="UP000655208">
    <property type="component" value="Unassembled WGS sequence"/>
</dbReference>
<keyword evidence="3" id="KW-0786">Thiamine pyrophosphate</keyword>
<dbReference type="GO" id="GO:0004739">
    <property type="term" value="F:pyruvate dehydrogenase (acetyl-transferring) activity"/>
    <property type="evidence" value="ECO:0007669"/>
    <property type="project" value="TreeGrafter"/>
</dbReference>
<dbReference type="RefSeq" id="WP_229674643.1">
    <property type="nucleotide sequence ID" value="NZ_BMNA01000013.1"/>
</dbReference>